<sequence>MTTNSEKYATRKKRHASIRQKIKGTSERPRLNVFRSSKHIYAQLIDDVKGITITSASTLENDIKLENGGNKDAAQKIGEIVAKRATEKGYDSVVFDRGGFVYHGRVQALADAARENGLKF</sequence>
<dbReference type="Proteomes" id="UP000275076">
    <property type="component" value="Unassembled WGS sequence"/>
</dbReference>
<evidence type="ECO:0000256" key="5">
    <source>
        <dbReference type="ARBA" id="ARBA00023274"/>
    </source>
</evidence>
<dbReference type="Gene3D" id="3.30.420.100">
    <property type="match status" value="1"/>
</dbReference>
<dbReference type="Pfam" id="PF00861">
    <property type="entry name" value="Ribosomal_L18p"/>
    <property type="match status" value="1"/>
</dbReference>
<organism evidence="8 9">
    <name type="scientific">Salibacterium salarium</name>
    <dbReference type="NCBI Taxonomy" id="284579"/>
    <lineage>
        <taxon>Bacteria</taxon>
        <taxon>Bacillati</taxon>
        <taxon>Bacillota</taxon>
        <taxon>Bacilli</taxon>
        <taxon>Bacillales</taxon>
        <taxon>Bacillaceae</taxon>
    </lineage>
</organism>
<dbReference type="NCBIfam" id="TIGR00060">
    <property type="entry name" value="L18_bact"/>
    <property type="match status" value="1"/>
</dbReference>
<gene>
    <name evidence="7" type="primary">rplR</name>
    <name evidence="8" type="ORF">D7Z54_34225</name>
</gene>
<dbReference type="AlphaFoldDB" id="A0A3R9R7H0"/>
<dbReference type="GO" id="GO:0022625">
    <property type="term" value="C:cytosolic large ribosomal subunit"/>
    <property type="evidence" value="ECO:0007669"/>
    <property type="project" value="TreeGrafter"/>
</dbReference>
<dbReference type="GO" id="GO:0008097">
    <property type="term" value="F:5S rRNA binding"/>
    <property type="evidence" value="ECO:0007669"/>
    <property type="project" value="TreeGrafter"/>
</dbReference>
<dbReference type="FunFam" id="3.30.420.100:FF:000001">
    <property type="entry name" value="50S ribosomal protein L18"/>
    <property type="match status" value="1"/>
</dbReference>
<evidence type="ECO:0000256" key="2">
    <source>
        <dbReference type="ARBA" id="ARBA00022730"/>
    </source>
</evidence>
<dbReference type="GO" id="GO:0003735">
    <property type="term" value="F:structural constituent of ribosome"/>
    <property type="evidence" value="ECO:0007669"/>
    <property type="project" value="InterPro"/>
</dbReference>
<evidence type="ECO:0000256" key="6">
    <source>
        <dbReference type="ARBA" id="ARBA00035197"/>
    </source>
</evidence>
<dbReference type="EMBL" id="RBVX01000130">
    <property type="protein sequence ID" value="RSL28860.1"/>
    <property type="molecule type" value="Genomic_DNA"/>
</dbReference>
<comment type="similarity">
    <text evidence="1 7">Belongs to the universal ribosomal protein uL18 family.</text>
</comment>
<dbReference type="PANTHER" id="PTHR12899:SF3">
    <property type="entry name" value="LARGE RIBOSOMAL SUBUNIT PROTEIN UL18M"/>
    <property type="match status" value="1"/>
</dbReference>
<dbReference type="HAMAP" id="MF_01337_B">
    <property type="entry name" value="Ribosomal_uL18_B"/>
    <property type="match status" value="1"/>
</dbReference>
<evidence type="ECO:0000256" key="4">
    <source>
        <dbReference type="ARBA" id="ARBA00022980"/>
    </source>
</evidence>
<evidence type="ECO:0000256" key="3">
    <source>
        <dbReference type="ARBA" id="ARBA00022884"/>
    </source>
</evidence>
<dbReference type="PANTHER" id="PTHR12899">
    <property type="entry name" value="39S RIBOSOMAL PROTEIN L18, MITOCHONDRIAL"/>
    <property type="match status" value="1"/>
</dbReference>
<protein>
    <recommendedName>
        <fullName evidence="6 7">Large ribosomal subunit protein uL18</fullName>
    </recommendedName>
</protein>
<comment type="function">
    <text evidence="7">This is one of the proteins that bind and probably mediate the attachment of the 5S RNA into the large ribosomal subunit, where it forms part of the central protuberance.</text>
</comment>
<dbReference type="InterPro" id="IPR005484">
    <property type="entry name" value="Ribosomal_uL18_bac/plant/anim"/>
</dbReference>
<keyword evidence="9" id="KW-1185">Reference proteome</keyword>
<keyword evidence="5 7" id="KW-0687">Ribonucleoprotein</keyword>
<evidence type="ECO:0000256" key="7">
    <source>
        <dbReference type="HAMAP-Rule" id="MF_01337"/>
    </source>
</evidence>
<evidence type="ECO:0000313" key="9">
    <source>
        <dbReference type="Proteomes" id="UP000275076"/>
    </source>
</evidence>
<evidence type="ECO:0000313" key="8">
    <source>
        <dbReference type="EMBL" id="RSL28860.1"/>
    </source>
</evidence>
<dbReference type="OrthoDB" id="9810939at2"/>
<proteinExistence type="inferred from homology"/>
<accession>A0A3R9R7H0</accession>
<dbReference type="GO" id="GO:0006412">
    <property type="term" value="P:translation"/>
    <property type="evidence" value="ECO:0007669"/>
    <property type="project" value="UniProtKB-UniRule"/>
</dbReference>
<comment type="subunit">
    <text evidence="7">Part of the 50S ribosomal subunit; part of the 5S rRNA/L5/L18/L25 subcomplex. Contacts the 5S and 23S rRNAs.</text>
</comment>
<dbReference type="CDD" id="cd00432">
    <property type="entry name" value="Ribosomal_L18_L5e"/>
    <property type="match status" value="1"/>
</dbReference>
<dbReference type="InterPro" id="IPR004389">
    <property type="entry name" value="Ribosomal_uL18_bac-type"/>
</dbReference>
<comment type="caution">
    <text evidence="8">The sequence shown here is derived from an EMBL/GenBank/DDBJ whole genome shotgun (WGS) entry which is preliminary data.</text>
</comment>
<evidence type="ECO:0000256" key="1">
    <source>
        <dbReference type="ARBA" id="ARBA00007116"/>
    </source>
</evidence>
<keyword evidence="2 7" id="KW-0699">rRNA-binding</keyword>
<reference evidence="8 9" key="1">
    <citation type="submission" date="2018-10" db="EMBL/GenBank/DDBJ databases">
        <title>Draft genome sequence of Bacillus salarius IM0101, isolated from a hypersaline soil in Inner Mongolia, China.</title>
        <authorList>
            <person name="Yamprayoonswat W."/>
            <person name="Boonvisut S."/>
            <person name="Jumpathong W."/>
            <person name="Sittihan S."/>
            <person name="Ruangsuj P."/>
            <person name="Wanthongcharoen S."/>
            <person name="Thongpramul N."/>
            <person name="Pimmason S."/>
            <person name="Yu B."/>
            <person name="Yasawong M."/>
        </authorList>
    </citation>
    <scope>NUCLEOTIDE SEQUENCE [LARGE SCALE GENOMIC DNA]</scope>
    <source>
        <strain evidence="8 9">IM0101</strain>
    </source>
</reference>
<keyword evidence="3 7" id="KW-0694">RNA-binding</keyword>
<name>A0A3R9R7H0_9BACI</name>
<dbReference type="SUPFAM" id="SSF53137">
    <property type="entry name" value="Translational machinery components"/>
    <property type="match status" value="1"/>
</dbReference>
<keyword evidence="4 7" id="KW-0689">Ribosomal protein</keyword>
<dbReference type="RefSeq" id="WP_125563564.1">
    <property type="nucleotide sequence ID" value="NZ_RBVX01000130.1"/>
</dbReference>
<dbReference type="InterPro" id="IPR057268">
    <property type="entry name" value="Ribosomal_L18"/>
</dbReference>